<keyword evidence="4" id="KW-1185">Reference proteome</keyword>
<name>A0A8C0UDM0_CYACU</name>
<protein>
    <recommendedName>
        <fullName evidence="2">Core shell protein Gag P30 domain-containing protein</fullName>
    </recommendedName>
</protein>
<feature type="domain" description="Core shell protein Gag P30" evidence="2">
    <location>
        <begin position="69"/>
        <end position="219"/>
    </location>
</feature>
<sequence length="237" mass="26661">GLTPLVPAPSRPKQEPAGMALAGGSRWAPACLGSDRGSVRLSCSPPRPERGQKLLEGPVFVKVPFSPANLVIWKQSAGTYRENPDQVARVVQMVMKTQNLDWDDIQVILDTLMDSAEKEMVLRAAKERAREDLGTGVVTGTLDENFPTEDPGWDPNVFRDMRRLKTYQEWVQVGVQNAVPKTMNWSKFCEIRQEKKESPTVLQHPKRRNTEENVLEPENNKGTETRSTPTIFWFSSS</sequence>
<organism evidence="3 4">
    <name type="scientific">Cyanistes caeruleus</name>
    <name type="common">Eurasian blue tit</name>
    <name type="synonym">Parus caeruleus</name>
    <dbReference type="NCBI Taxonomy" id="156563"/>
    <lineage>
        <taxon>Eukaryota</taxon>
        <taxon>Metazoa</taxon>
        <taxon>Chordata</taxon>
        <taxon>Craniata</taxon>
        <taxon>Vertebrata</taxon>
        <taxon>Euteleostomi</taxon>
        <taxon>Archelosauria</taxon>
        <taxon>Archosauria</taxon>
        <taxon>Dinosauria</taxon>
        <taxon>Saurischia</taxon>
        <taxon>Theropoda</taxon>
        <taxon>Coelurosauria</taxon>
        <taxon>Aves</taxon>
        <taxon>Neognathae</taxon>
        <taxon>Neoaves</taxon>
        <taxon>Telluraves</taxon>
        <taxon>Australaves</taxon>
        <taxon>Passeriformes</taxon>
        <taxon>Paridae</taxon>
        <taxon>Cyanistes</taxon>
    </lineage>
</organism>
<evidence type="ECO:0000313" key="3">
    <source>
        <dbReference type="Ensembl" id="ENSCCEP00000005882.1"/>
    </source>
</evidence>
<dbReference type="Pfam" id="PF02093">
    <property type="entry name" value="Gag_p30"/>
    <property type="match status" value="1"/>
</dbReference>
<dbReference type="GO" id="GO:0019068">
    <property type="term" value="P:virion assembly"/>
    <property type="evidence" value="ECO:0007669"/>
    <property type="project" value="InterPro"/>
</dbReference>
<feature type="region of interest" description="Disordered" evidence="1">
    <location>
        <begin position="1"/>
        <end position="20"/>
    </location>
</feature>
<reference evidence="3" key="1">
    <citation type="submission" date="2025-08" db="UniProtKB">
        <authorList>
            <consortium name="Ensembl"/>
        </authorList>
    </citation>
    <scope>IDENTIFICATION</scope>
</reference>
<dbReference type="Gene3D" id="1.10.375.10">
    <property type="entry name" value="Human Immunodeficiency Virus Type 1 Capsid Protein"/>
    <property type="match status" value="1"/>
</dbReference>
<feature type="compositionally biased region" description="Pro residues" evidence="1">
    <location>
        <begin position="1"/>
        <end position="10"/>
    </location>
</feature>
<dbReference type="AlphaFoldDB" id="A0A8C0UDM0"/>
<dbReference type="PANTHER" id="PTHR33166">
    <property type="entry name" value="GAG_P30 DOMAIN-CONTAINING PROTEIN"/>
    <property type="match status" value="1"/>
</dbReference>
<evidence type="ECO:0000313" key="4">
    <source>
        <dbReference type="Proteomes" id="UP000694410"/>
    </source>
</evidence>
<evidence type="ECO:0000259" key="2">
    <source>
        <dbReference type="Pfam" id="PF02093"/>
    </source>
</evidence>
<accession>A0A8C0UDM0</accession>
<feature type="compositionally biased region" description="Polar residues" evidence="1">
    <location>
        <begin position="225"/>
        <end position="237"/>
    </location>
</feature>
<feature type="region of interest" description="Disordered" evidence="1">
    <location>
        <begin position="194"/>
        <end position="237"/>
    </location>
</feature>
<dbReference type="Ensembl" id="ENSCCET00000009648.1">
    <property type="protein sequence ID" value="ENSCCEP00000005882.1"/>
    <property type="gene ID" value="ENSCCEG00000006405.1"/>
</dbReference>
<dbReference type="InterPro" id="IPR050462">
    <property type="entry name" value="Retroviral_Gag-Pol_poly"/>
</dbReference>
<dbReference type="InterPro" id="IPR008919">
    <property type="entry name" value="Retrov_capsid_N"/>
</dbReference>
<dbReference type="Proteomes" id="UP000694410">
    <property type="component" value="Unplaced"/>
</dbReference>
<dbReference type="InterPro" id="IPR003036">
    <property type="entry name" value="Gag_P30"/>
</dbReference>
<proteinExistence type="predicted"/>
<dbReference type="SUPFAM" id="SSF47943">
    <property type="entry name" value="Retrovirus capsid protein, N-terminal core domain"/>
    <property type="match status" value="1"/>
</dbReference>
<reference evidence="3" key="2">
    <citation type="submission" date="2025-09" db="UniProtKB">
        <authorList>
            <consortium name="Ensembl"/>
        </authorList>
    </citation>
    <scope>IDENTIFICATION</scope>
</reference>
<evidence type="ECO:0000256" key="1">
    <source>
        <dbReference type="SAM" id="MobiDB-lite"/>
    </source>
</evidence>